<dbReference type="HOGENOM" id="CLU_052492_2_0_2"/>
<keyword evidence="1" id="KW-0812">Transmembrane</keyword>
<proteinExistence type="predicted"/>
<keyword evidence="4" id="KW-1185">Reference proteome</keyword>
<dbReference type="GO" id="GO:0080120">
    <property type="term" value="P:CAAX-box protein maturation"/>
    <property type="evidence" value="ECO:0007669"/>
    <property type="project" value="UniProtKB-ARBA"/>
</dbReference>
<dbReference type="GO" id="GO:0004175">
    <property type="term" value="F:endopeptidase activity"/>
    <property type="evidence" value="ECO:0007669"/>
    <property type="project" value="UniProtKB-ARBA"/>
</dbReference>
<dbReference type="AlphaFoldDB" id="D9PY47"/>
<dbReference type="PATRIC" id="fig|79929.8.peg.1520"/>
<accession>D9PY47</accession>
<dbReference type="OrthoDB" id="77703at2157"/>
<dbReference type="InterPro" id="IPR003675">
    <property type="entry name" value="Rce1/LyrA-like_dom"/>
</dbReference>
<feature type="transmembrane region" description="Helical" evidence="1">
    <location>
        <begin position="60"/>
        <end position="87"/>
    </location>
</feature>
<evidence type="ECO:0000256" key="1">
    <source>
        <dbReference type="SAM" id="Phobius"/>
    </source>
</evidence>
<feature type="domain" description="CAAX prenyl protease 2/Lysostaphin resistance protein A-like" evidence="2">
    <location>
        <begin position="142"/>
        <end position="239"/>
    </location>
</feature>
<keyword evidence="1" id="KW-1133">Transmembrane helix</keyword>
<dbReference type="PaxDb" id="79929-MTBMA_c15660"/>
<dbReference type="GeneID" id="92394174"/>
<evidence type="ECO:0000313" key="4">
    <source>
        <dbReference type="Proteomes" id="UP000000345"/>
    </source>
</evidence>
<dbReference type="EMBL" id="CP001710">
    <property type="protein sequence ID" value="ADL59145.1"/>
    <property type="molecule type" value="Genomic_DNA"/>
</dbReference>
<feature type="transmembrane region" description="Helical" evidence="1">
    <location>
        <begin position="202"/>
        <end position="222"/>
    </location>
</feature>
<feature type="transmembrane region" description="Helical" evidence="1">
    <location>
        <begin position="266"/>
        <end position="284"/>
    </location>
</feature>
<dbReference type="Proteomes" id="UP000000345">
    <property type="component" value="Chromosome"/>
</dbReference>
<feature type="transmembrane region" description="Helical" evidence="1">
    <location>
        <begin position="20"/>
        <end position="48"/>
    </location>
</feature>
<dbReference type="PANTHER" id="PTHR39430">
    <property type="entry name" value="MEMBRANE-ASSOCIATED PROTEASE-RELATED"/>
    <property type="match status" value="1"/>
</dbReference>
<name>D9PY47_METTM</name>
<dbReference type="STRING" id="79929.MTBMA_c15660"/>
<dbReference type="PANTHER" id="PTHR39430:SF1">
    <property type="entry name" value="PROTEASE"/>
    <property type="match status" value="1"/>
</dbReference>
<dbReference type="KEGG" id="mmg:MTBMA_c15660"/>
<dbReference type="RefSeq" id="WP_013296355.1">
    <property type="nucleotide sequence ID" value="NC_014408.1"/>
</dbReference>
<reference evidence="3 4" key="2">
    <citation type="journal article" date="2010" name="J. Bacteriol.">
        <title>Complete genome sequence of Methanothermobacter marburgensis, a methanoarchaeon model organism.</title>
        <authorList>
            <person name="Liesegang H."/>
            <person name="Kaster A.K."/>
            <person name="Wiezer A."/>
            <person name="Goenrich M."/>
            <person name="Wollherr A."/>
            <person name="Seedorf H."/>
            <person name="Gottschalk G."/>
            <person name="Thauer R.K."/>
        </authorList>
    </citation>
    <scope>NUCLEOTIDE SEQUENCE [LARGE SCALE GENOMIC DNA]</scope>
    <source>
        <strain evidence="4">ATCC BAA-927 / DSM 2133 / JCM 14651 / NBRC 100331 / OCM 82 / Marburg</strain>
    </source>
</reference>
<keyword evidence="1" id="KW-0472">Membrane</keyword>
<protein>
    <recommendedName>
        <fullName evidence="2">CAAX prenyl protease 2/Lysostaphin resistance protein A-like domain-containing protein</fullName>
    </recommendedName>
</protein>
<organism evidence="3 4">
    <name type="scientific">Methanothermobacter marburgensis (strain ATCC BAA-927 / DSM 2133 / JCM 14651 / NBRC 100331 / OCM 82 / Marburg)</name>
    <name type="common">Methanobacterium thermoautotrophicum</name>
    <dbReference type="NCBI Taxonomy" id="79929"/>
    <lineage>
        <taxon>Archaea</taxon>
        <taxon>Methanobacteriati</taxon>
        <taxon>Methanobacteriota</taxon>
        <taxon>Methanomada group</taxon>
        <taxon>Methanobacteria</taxon>
        <taxon>Methanobacteriales</taxon>
        <taxon>Methanobacteriaceae</taxon>
        <taxon>Methanothermobacter</taxon>
    </lineage>
</organism>
<evidence type="ECO:0000313" key="3">
    <source>
        <dbReference type="EMBL" id="ADL59145.1"/>
    </source>
</evidence>
<feature type="transmembrane region" description="Helical" evidence="1">
    <location>
        <begin position="107"/>
        <end position="128"/>
    </location>
</feature>
<feature type="transmembrane region" description="Helical" evidence="1">
    <location>
        <begin position="140"/>
        <end position="158"/>
    </location>
</feature>
<gene>
    <name evidence="3" type="ordered locus">MTBMA_c15660</name>
</gene>
<reference key="1">
    <citation type="submission" date="2009-08" db="EMBL/GenBank/DDBJ databases">
        <title>The genome sequence of Methanothermobacter marburgensis.</title>
        <authorList>
            <person name="Kaster A."/>
            <person name="Seedorf H."/>
            <person name="Goenrich M."/>
            <person name="Wiezer A."/>
            <person name="Liesegang H."/>
            <person name="Thauer R."/>
            <person name="Gottschalk G."/>
        </authorList>
    </citation>
    <scope>NUCLEOTIDE SEQUENCE</scope>
    <source>
        <strain>Marburg</strain>
    </source>
</reference>
<sequence>MRDFLDRVYTGRNEPWRYMLTVLLSFVVSNVGAGFMVGLFLVAILIITGRMDAFGDIPGFSWPALLIMVAVAFSTSMFFLYVGLKFIHRRDFISAVNSRGSVDWRRILSGGVAWFIIVGILDLISIVMDPSSVRLKFTPAFWWLLILALLAFPVQASFEEIFFRGYLMQGMWMIIKRPIPLMIMNSLIFSILHWWNGTNLTMSLSITASTFIIGLVLALITLADDGVELAMGVHIANNLYVSVIHSSPEAGLGNLPSLMVSPSDPYASPLALILASALLVAILFRGRYGDVLDVLRYRG</sequence>
<evidence type="ECO:0000259" key="2">
    <source>
        <dbReference type="Pfam" id="PF02517"/>
    </source>
</evidence>
<dbReference type="Pfam" id="PF02517">
    <property type="entry name" value="Rce1-like"/>
    <property type="match status" value="1"/>
</dbReference>
<dbReference type="GeneID" id="9705275"/>